<dbReference type="GO" id="GO:0004713">
    <property type="term" value="F:protein tyrosine kinase activity"/>
    <property type="evidence" value="ECO:0007669"/>
    <property type="project" value="TreeGrafter"/>
</dbReference>
<keyword evidence="8" id="KW-0418">Kinase</keyword>
<keyword evidence="9 10" id="KW-0067">ATP-binding</keyword>
<comment type="caution">
    <text evidence="13">The sequence shown here is derived from an EMBL/GenBank/DDBJ whole genome shotgun (WGS) entry which is preliminary data.</text>
</comment>
<dbReference type="FunFam" id="1.10.510.10:FF:000380">
    <property type="entry name" value="Serine/threonine-protein kinase ppk15"/>
    <property type="match status" value="1"/>
</dbReference>
<dbReference type="Gene3D" id="3.30.200.20">
    <property type="entry name" value="Phosphorylase Kinase, domain 1"/>
    <property type="match status" value="1"/>
</dbReference>
<feature type="binding site" evidence="10">
    <location>
        <position position="549"/>
    </location>
    <ligand>
        <name>ATP</name>
        <dbReference type="ChEBI" id="CHEBI:30616"/>
    </ligand>
</feature>
<dbReference type="FunFam" id="3.30.200.20:FF:000087">
    <property type="entry name" value="Dual specificity tyrosine-phosphorylation-regulated kinase 1A"/>
    <property type="match status" value="1"/>
</dbReference>
<dbReference type="OrthoDB" id="9332038at2759"/>
<dbReference type="InterPro" id="IPR017441">
    <property type="entry name" value="Protein_kinase_ATP_BS"/>
</dbReference>
<dbReference type="Gene3D" id="1.10.510.10">
    <property type="entry name" value="Transferase(Phosphotransferase) domain 1"/>
    <property type="match status" value="1"/>
</dbReference>
<dbReference type="InterPro" id="IPR000719">
    <property type="entry name" value="Prot_kinase_dom"/>
</dbReference>
<dbReference type="PANTHER" id="PTHR24058:SF17">
    <property type="entry name" value="HOMEODOMAIN INTERACTING PROTEIN KINASE, ISOFORM D"/>
    <property type="match status" value="1"/>
</dbReference>
<dbReference type="PANTHER" id="PTHR24058">
    <property type="entry name" value="DUAL SPECIFICITY PROTEIN KINASE"/>
    <property type="match status" value="1"/>
</dbReference>
<evidence type="ECO:0000256" key="4">
    <source>
        <dbReference type="ARBA" id="ARBA00022527"/>
    </source>
</evidence>
<accession>A0A9W6WF89</accession>
<dbReference type="PROSITE" id="PS00107">
    <property type="entry name" value="PROTEIN_KINASE_ATP"/>
    <property type="match status" value="1"/>
</dbReference>
<evidence type="ECO:0000256" key="6">
    <source>
        <dbReference type="ARBA" id="ARBA00022679"/>
    </source>
</evidence>
<keyword evidence="3" id="KW-0963">Cytoplasm</keyword>
<keyword evidence="5" id="KW-0597">Phosphoprotein</keyword>
<feature type="compositionally biased region" description="Low complexity" evidence="11">
    <location>
        <begin position="1"/>
        <end position="35"/>
    </location>
</feature>
<proteinExistence type="inferred from homology"/>
<evidence type="ECO:0000259" key="12">
    <source>
        <dbReference type="PROSITE" id="PS50011"/>
    </source>
</evidence>
<protein>
    <submittedName>
        <fullName evidence="13">Unnamed protein product</fullName>
    </submittedName>
</protein>
<reference evidence="13" key="1">
    <citation type="submission" date="2023-04" db="EMBL/GenBank/DDBJ databases">
        <title>Candida boidinii NBRC 10035.</title>
        <authorList>
            <person name="Ichikawa N."/>
            <person name="Sato H."/>
            <person name="Tonouchi N."/>
        </authorList>
    </citation>
    <scope>NUCLEOTIDE SEQUENCE</scope>
    <source>
        <strain evidence="13">NBRC 10035</strain>
    </source>
</reference>
<evidence type="ECO:0000256" key="5">
    <source>
        <dbReference type="ARBA" id="ARBA00022553"/>
    </source>
</evidence>
<dbReference type="GO" id="GO:0005524">
    <property type="term" value="F:ATP binding"/>
    <property type="evidence" value="ECO:0007669"/>
    <property type="project" value="UniProtKB-UniRule"/>
</dbReference>
<evidence type="ECO:0000256" key="1">
    <source>
        <dbReference type="ARBA" id="ARBA00004496"/>
    </source>
</evidence>
<dbReference type="InterPro" id="IPR011009">
    <property type="entry name" value="Kinase-like_dom_sf"/>
</dbReference>
<feature type="compositionally biased region" description="Polar residues" evidence="11">
    <location>
        <begin position="142"/>
        <end position="164"/>
    </location>
</feature>
<evidence type="ECO:0000256" key="3">
    <source>
        <dbReference type="ARBA" id="ARBA00022490"/>
    </source>
</evidence>
<dbReference type="GO" id="GO:0004674">
    <property type="term" value="F:protein serine/threonine kinase activity"/>
    <property type="evidence" value="ECO:0007669"/>
    <property type="project" value="UniProtKB-KW"/>
</dbReference>
<dbReference type="EMBL" id="BSXN01000569">
    <property type="protein sequence ID" value="GME69074.1"/>
    <property type="molecule type" value="Genomic_DNA"/>
</dbReference>
<sequence>MPPLSSLHNSNSSMNPPGASNTSVGSVGSNNNMNSPTITNRQLYQQISPQLNISSLHQSQVSNMLPPQEPQQFQMQNQQQQPFQRQQISNQSYFQNHPQLMPPSSSNMYNKSLAAPRQQGYRGLADDGNETRNSSLKRHQSDNILTQPTNSQFRNPWGANSSGPTHPEEVFATNYSMLPSHQLQSHQLPQQQGLDQSHLLRKQSFNTTLATTYEVEDFQDRQHLPQQQQSYNDIIPPSRANAPPPASPRYYNDSDVQFRHNDLQRRQSLAANYMTSYNNQNPIGNKISHYNGGNSIDKHQEYMMNQNYSSNMVPNRVLTNNNIPYSSKNSLNDHDMTRLGRRYSSLASFQDPSSTSSSTTTSSSSSANTSLYLNRGLSTRFANSNARSTYLSPINKTFPEEKSNNGRGRRSYRALRRTAPKMRKLKTKSDLRPFINRNPKFRRASSSKDSYISPLSALTNAIGMTYSICNSEFSYKSSKNPRRVLTKPSIPKSNNGCDNEDSDYILYVNDVLGSEENKKYMVLDILGQGTFGQVVKCQNLKTQELLAVKIVKSRSAFLNQSLTEASILEFLNKKVDPEDKHHFLKLKDKFMHKNHLCLVFELLSSNLYELIRQNQFHGLSIKLIRKFTSQMLDSLCVLKESKLIHCDLKPENILLVSLDKPDLKVIDFGSACHERNIIYTYIQSRFYRSPEVMLGLSYTSSIDMWSLGCIVAELFLGLPLFPGTSEYDQLVRIINMLGMPPNWMIEMGKTSLNFLNQSTLANGKKQYSIKPIDQYSKEFNLKENPGKNYFTHTELTDIIREYQLPKKNMTPSMIEKELSERRCLVHFLRGVLNLNPLERWTPHEAMAHPFITGAVFSDNWTPAVNKIVNSGSLNNNLSGGSSSGNNTFNRTDNSGAVLTSSSNIDYSSRPMNTTNNYRHVTSASFSAASSSHVMPSQASQIGNFAPPPFSTSNYKNQPFTQYQQQSGVPSQTILDTQNPPQPSNQASGVFVNPASDVEMVNSTK</sequence>
<feature type="compositionally biased region" description="Polar residues" evidence="11">
    <location>
        <begin position="963"/>
        <end position="987"/>
    </location>
</feature>
<feature type="region of interest" description="Disordered" evidence="11">
    <location>
        <begin position="347"/>
        <end position="369"/>
    </location>
</feature>
<dbReference type="Proteomes" id="UP001165120">
    <property type="component" value="Unassembled WGS sequence"/>
</dbReference>
<keyword evidence="4" id="KW-0723">Serine/threonine-protein kinase</keyword>
<feature type="compositionally biased region" description="Low complexity" evidence="11">
    <location>
        <begin position="353"/>
        <end position="366"/>
    </location>
</feature>
<feature type="domain" description="Protein kinase" evidence="12">
    <location>
        <begin position="520"/>
        <end position="851"/>
    </location>
</feature>
<gene>
    <name evidence="13" type="ORF">Cboi02_000205800</name>
</gene>
<feature type="region of interest" description="Disordered" evidence="11">
    <location>
        <begin position="121"/>
        <end position="169"/>
    </location>
</feature>
<name>A0A9W6WF89_CANBO</name>
<comment type="subcellular location">
    <subcellularLocation>
        <location evidence="1">Cytoplasm</location>
    </subcellularLocation>
</comment>
<dbReference type="InterPro" id="IPR008271">
    <property type="entry name" value="Ser/Thr_kinase_AS"/>
</dbReference>
<evidence type="ECO:0000256" key="8">
    <source>
        <dbReference type="ARBA" id="ARBA00022777"/>
    </source>
</evidence>
<evidence type="ECO:0000313" key="13">
    <source>
        <dbReference type="EMBL" id="GME69074.1"/>
    </source>
</evidence>
<dbReference type="PROSITE" id="PS00108">
    <property type="entry name" value="PROTEIN_KINASE_ST"/>
    <property type="match status" value="1"/>
</dbReference>
<dbReference type="AlphaFoldDB" id="A0A9W6WF89"/>
<keyword evidence="14" id="KW-1185">Reference proteome</keyword>
<dbReference type="GO" id="GO:0030447">
    <property type="term" value="P:filamentous growth"/>
    <property type="evidence" value="ECO:0007669"/>
    <property type="project" value="UniProtKB-ARBA"/>
</dbReference>
<dbReference type="PROSITE" id="PS50011">
    <property type="entry name" value="PROTEIN_KINASE_DOM"/>
    <property type="match status" value="1"/>
</dbReference>
<feature type="region of interest" description="Disordered" evidence="11">
    <location>
        <begin position="963"/>
        <end position="1004"/>
    </location>
</feature>
<feature type="region of interest" description="Disordered" evidence="11">
    <location>
        <begin position="1"/>
        <end position="37"/>
    </location>
</feature>
<comment type="similarity">
    <text evidence="2">Belongs to the protein kinase superfamily. CMGC Ser/Thr protein kinase family. MNB/DYRK subfamily.</text>
</comment>
<evidence type="ECO:0000256" key="10">
    <source>
        <dbReference type="PROSITE-ProRule" id="PRU10141"/>
    </source>
</evidence>
<evidence type="ECO:0000256" key="11">
    <source>
        <dbReference type="SAM" id="MobiDB-lite"/>
    </source>
</evidence>
<evidence type="ECO:0000313" key="14">
    <source>
        <dbReference type="Proteomes" id="UP001165120"/>
    </source>
</evidence>
<dbReference type="Pfam" id="PF00069">
    <property type="entry name" value="Pkinase"/>
    <property type="match status" value="1"/>
</dbReference>
<dbReference type="CDD" id="cd14212">
    <property type="entry name" value="PKc_YAK1"/>
    <property type="match status" value="1"/>
</dbReference>
<dbReference type="SUPFAM" id="SSF56112">
    <property type="entry name" value="Protein kinase-like (PK-like)"/>
    <property type="match status" value="1"/>
</dbReference>
<evidence type="ECO:0000256" key="7">
    <source>
        <dbReference type="ARBA" id="ARBA00022741"/>
    </source>
</evidence>
<keyword evidence="7 10" id="KW-0547">Nucleotide-binding</keyword>
<keyword evidence="6" id="KW-0808">Transferase</keyword>
<dbReference type="GO" id="GO:0005737">
    <property type="term" value="C:cytoplasm"/>
    <property type="evidence" value="ECO:0007669"/>
    <property type="project" value="UniProtKB-SubCell"/>
</dbReference>
<dbReference type="GO" id="GO:0005634">
    <property type="term" value="C:nucleus"/>
    <property type="evidence" value="ECO:0007669"/>
    <property type="project" value="TreeGrafter"/>
</dbReference>
<organism evidence="13 14">
    <name type="scientific">Candida boidinii</name>
    <name type="common">Yeast</name>
    <dbReference type="NCBI Taxonomy" id="5477"/>
    <lineage>
        <taxon>Eukaryota</taxon>
        <taxon>Fungi</taxon>
        <taxon>Dikarya</taxon>
        <taxon>Ascomycota</taxon>
        <taxon>Saccharomycotina</taxon>
        <taxon>Pichiomycetes</taxon>
        <taxon>Pichiales</taxon>
        <taxon>Pichiaceae</taxon>
        <taxon>Ogataea</taxon>
        <taxon>Ogataea/Candida clade</taxon>
    </lineage>
</organism>
<evidence type="ECO:0000256" key="2">
    <source>
        <dbReference type="ARBA" id="ARBA00008867"/>
    </source>
</evidence>
<evidence type="ECO:0000256" key="9">
    <source>
        <dbReference type="ARBA" id="ARBA00022840"/>
    </source>
</evidence>
<dbReference type="InterPro" id="IPR050494">
    <property type="entry name" value="Ser_Thr_dual-spec_kinase"/>
</dbReference>
<dbReference type="SMART" id="SM00220">
    <property type="entry name" value="S_TKc"/>
    <property type="match status" value="1"/>
</dbReference>